<organism evidence="4 5">
    <name type="scientific">Cytospora paraplurivora</name>
    <dbReference type="NCBI Taxonomy" id="2898453"/>
    <lineage>
        <taxon>Eukaryota</taxon>
        <taxon>Fungi</taxon>
        <taxon>Dikarya</taxon>
        <taxon>Ascomycota</taxon>
        <taxon>Pezizomycotina</taxon>
        <taxon>Sordariomycetes</taxon>
        <taxon>Sordariomycetidae</taxon>
        <taxon>Diaporthales</taxon>
        <taxon>Cytosporaceae</taxon>
        <taxon>Cytospora</taxon>
    </lineage>
</organism>
<reference evidence="4 5" key="1">
    <citation type="journal article" date="2023" name="PLoS ONE">
        <title>Cytospora paraplurivora sp. nov. isolated from orchards with fruit tree decline syndrome in Ontario, Canada.</title>
        <authorList>
            <person name="Ilyukhin E."/>
            <person name="Nguyen H.D.T."/>
            <person name="Castle A.J."/>
            <person name="Ellouze W."/>
        </authorList>
    </citation>
    <scope>NUCLEOTIDE SEQUENCE [LARGE SCALE GENOMIC DNA]</scope>
    <source>
        <strain evidence="4 5">FDS-564</strain>
    </source>
</reference>
<dbReference type="AlphaFoldDB" id="A0AAN9U5W2"/>
<dbReference type="PANTHER" id="PTHR43374:SF1">
    <property type="entry name" value="FLAVIN PRENYLTRANSFERASE PAD1, MITOCHONDRIAL"/>
    <property type="match status" value="1"/>
</dbReference>
<proteinExistence type="predicted"/>
<dbReference type="PANTHER" id="PTHR43374">
    <property type="entry name" value="FLAVIN PRENYLTRANSFERASE"/>
    <property type="match status" value="1"/>
</dbReference>
<dbReference type="GO" id="GO:0006351">
    <property type="term" value="P:DNA-templated transcription"/>
    <property type="evidence" value="ECO:0007669"/>
    <property type="project" value="InterPro"/>
</dbReference>
<feature type="compositionally biased region" description="Basic and acidic residues" evidence="2">
    <location>
        <begin position="68"/>
        <end position="86"/>
    </location>
</feature>
<dbReference type="GO" id="GO:0003677">
    <property type="term" value="F:DNA binding"/>
    <property type="evidence" value="ECO:0007669"/>
    <property type="project" value="InterPro"/>
</dbReference>
<evidence type="ECO:0000313" key="4">
    <source>
        <dbReference type="EMBL" id="KAK7740517.1"/>
    </source>
</evidence>
<feature type="region of interest" description="Disordered" evidence="2">
    <location>
        <begin position="41"/>
        <end position="109"/>
    </location>
</feature>
<evidence type="ECO:0000256" key="1">
    <source>
        <dbReference type="ARBA" id="ARBA00023242"/>
    </source>
</evidence>
<dbReference type="Proteomes" id="UP001320245">
    <property type="component" value="Unassembled WGS sequence"/>
</dbReference>
<sequence length="654" mass="72329">MPDQHESPNLDDLTPEEASRIIHSHRKVRYGSYSHLNTSLCSYKPNRSAKSSGEGSDIGTHASKKRAHSPDDHGSRELSIDSKSDPALRPYGILFSPSHEDPSLTPISVDPESAEVTRYLGQNSIPALLREQSSPSNRVEGVDNIRQDMRSILGLDNSAPFPLMSSRHLERLTADISAELPSDREVMKLFRTYKEIPQVFWGFVIDIDDLESRLMVYLEERAKNARSAIKTPRKPVSASWLAILFAVLAVGSQYHDSPYHVRTSNSQRYLQICFHFLRLGNFLLRPNFDSVQALLLVSFSLLNDMKAEGSWALLGLTCRLALSLGLHRQNNHDLTDPEAKRKEMIRRKLCKEACKTAVDRLQHFAIRLHTCFIVSVCCRPALNKGDATNLEPSQRKILAFKCKDNLTETVRMFLAMHQLSVIPTRSWAFTYHGLSSAVLLGLLPESKTDPEIRQLQGDLISALSATAAKDRTSPHPHVQKTDKDIELSGPLSRALAALKNIYDHGSIMGSSVFKREGGSRSGTRTPKGVGLGLAHSAVGGVSGNAEGQQPHPGASYALDPHQDAALAMTEMQNGNTIPEFSGIPFVGPQTTGTPPLSVPGLTAIDPSSYIEPMELYDSIFWESPDPWNSGLDTMNFDFLAQPPPGQPPQQHFYF</sequence>
<keyword evidence="5" id="KW-1185">Reference proteome</keyword>
<keyword evidence="1" id="KW-0539">Nucleus</keyword>
<feature type="region of interest" description="Disordered" evidence="2">
    <location>
        <begin position="512"/>
        <end position="555"/>
    </location>
</feature>
<feature type="region of interest" description="Disordered" evidence="2">
    <location>
        <begin position="1"/>
        <end position="28"/>
    </location>
</feature>
<dbReference type="EMBL" id="JAJSPL020000020">
    <property type="protein sequence ID" value="KAK7740517.1"/>
    <property type="molecule type" value="Genomic_DNA"/>
</dbReference>
<evidence type="ECO:0000259" key="3">
    <source>
        <dbReference type="Pfam" id="PF04082"/>
    </source>
</evidence>
<protein>
    <recommendedName>
        <fullName evidence="3">Xylanolytic transcriptional activator regulatory domain-containing protein</fullName>
    </recommendedName>
</protein>
<dbReference type="GO" id="GO:0008270">
    <property type="term" value="F:zinc ion binding"/>
    <property type="evidence" value="ECO:0007669"/>
    <property type="project" value="InterPro"/>
</dbReference>
<dbReference type="CDD" id="cd12148">
    <property type="entry name" value="fungal_TF_MHR"/>
    <property type="match status" value="1"/>
</dbReference>
<dbReference type="InterPro" id="IPR007219">
    <property type="entry name" value="XnlR_reg_dom"/>
</dbReference>
<dbReference type="Pfam" id="PF04082">
    <property type="entry name" value="Fungal_trans"/>
    <property type="match status" value="1"/>
</dbReference>
<dbReference type="GO" id="GO:0016831">
    <property type="term" value="F:carboxy-lyase activity"/>
    <property type="evidence" value="ECO:0007669"/>
    <property type="project" value="TreeGrafter"/>
</dbReference>
<name>A0AAN9U5W2_9PEZI</name>
<evidence type="ECO:0000313" key="5">
    <source>
        <dbReference type="Proteomes" id="UP001320245"/>
    </source>
</evidence>
<comment type="caution">
    <text evidence="4">The sequence shown here is derived from an EMBL/GenBank/DDBJ whole genome shotgun (WGS) entry which is preliminary data.</text>
</comment>
<dbReference type="InterPro" id="IPR004507">
    <property type="entry name" value="UbiX-like"/>
</dbReference>
<accession>A0AAN9U5W2</accession>
<feature type="domain" description="Xylanolytic transcriptional activator regulatory" evidence="3">
    <location>
        <begin position="242"/>
        <end position="345"/>
    </location>
</feature>
<gene>
    <name evidence="4" type="ORF">SLS53_005360</name>
</gene>
<evidence type="ECO:0000256" key="2">
    <source>
        <dbReference type="SAM" id="MobiDB-lite"/>
    </source>
</evidence>